<keyword evidence="4" id="KW-0067">ATP-binding</keyword>
<evidence type="ECO:0000256" key="1">
    <source>
        <dbReference type="ARBA" id="ARBA00022679"/>
    </source>
</evidence>
<dbReference type="InterPro" id="IPR008271">
    <property type="entry name" value="Ser/Thr_kinase_AS"/>
</dbReference>
<dbReference type="SMART" id="SM00220">
    <property type="entry name" value="S_TKc"/>
    <property type="match status" value="1"/>
</dbReference>
<keyword evidence="1" id="KW-0808">Transferase</keyword>
<evidence type="ECO:0000256" key="3">
    <source>
        <dbReference type="ARBA" id="ARBA00022777"/>
    </source>
</evidence>
<accession>A0A514BQ41</accession>
<evidence type="ECO:0000313" key="7">
    <source>
        <dbReference type="EMBL" id="QDH69500.1"/>
    </source>
</evidence>
<dbReference type="Pfam" id="PF03781">
    <property type="entry name" value="FGE-sulfatase"/>
    <property type="match status" value="1"/>
</dbReference>
<dbReference type="InterPro" id="IPR005532">
    <property type="entry name" value="SUMF_dom"/>
</dbReference>
<dbReference type="InterPro" id="IPR011009">
    <property type="entry name" value="Kinase-like_dom_sf"/>
</dbReference>
<dbReference type="PANTHER" id="PTHR43289:SF34">
    <property type="entry name" value="SERINE_THREONINE-PROTEIN KINASE YBDM-RELATED"/>
    <property type="match status" value="1"/>
</dbReference>
<gene>
    <name evidence="7" type="ORF">FKV23_04885</name>
</gene>
<evidence type="ECO:0000256" key="5">
    <source>
        <dbReference type="SAM" id="Phobius"/>
    </source>
</evidence>
<feature type="transmembrane region" description="Helical" evidence="5">
    <location>
        <begin position="302"/>
        <end position="323"/>
    </location>
</feature>
<name>A0A514BQ41_9GAMM</name>
<evidence type="ECO:0000313" key="8">
    <source>
        <dbReference type="Proteomes" id="UP000317199"/>
    </source>
</evidence>
<keyword evidence="5" id="KW-0812">Transmembrane</keyword>
<sequence length="666" mass="72754">MSYVSSNDIGSVPFPEIEGYRLLRVLNQGSTSTVYLGEQPALSREVAIKVMLPQALGDEVGRRRFENEVRTIARLEHPHVVSIHEVGRTRSGLPYYSMPYLPRGHVGQRSFRKQVAAGDESRVIETVNALLSALEYAHGNGVVHRDVKAENVMFDDADRPLLVDFGIALRRGYGPRVTATGLAVGSTAYMAPEQARGEDVDGRADLYSLAVLVWEMLTGELPYRAADALSMAVMHAQNPVPKLPLGLRHWQRFMNRALAKAPSARFQNVAQMRTAIERIQERRSWPGQSALRQAISPLARRAGLLVSLAIATAFLGLLAWWMAGRDGGGLFANEPGPTEAAATIDPTLSMLRPLPEAPLQVALDNARQQIDRRNLTAPAGDNALASVLDAARIDTDNANVHALVGELSQALSGELLASLRAARFDRAREYQQHLATLSDETGLVDPELEKERIRQVLAALTAQIDASIARSDRTSAQRIAALAPDFGISSAESTRLAGHARTAASTSAPASAVVAGDRPGDTLLERRPVSVADYSRFAEATDRKPTLCRERASLLRALAPRDYRNPGFEQEANSPVVCVSMADAEAYALWLGKQTGHKYRVPTSTESKATAAVIIGRELSLWQRDCGSDCNQRQTAGRSWRNSNDERLLQASRGYDDVGFRLIREH</sequence>
<keyword evidence="2" id="KW-0547">Nucleotide-binding</keyword>
<dbReference type="Gene3D" id="3.90.1580.10">
    <property type="entry name" value="paralog of FGE (formylglycine-generating enzyme)"/>
    <property type="match status" value="1"/>
</dbReference>
<dbReference type="PROSITE" id="PS50011">
    <property type="entry name" value="PROTEIN_KINASE_DOM"/>
    <property type="match status" value="1"/>
</dbReference>
<evidence type="ECO:0000256" key="4">
    <source>
        <dbReference type="ARBA" id="ARBA00022840"/>
    </source>
</evidence>
<evidence type="ECO:0000259" key="6">
    <source>
        <dbReference type="PROSITE" id="PS50011"/>
    </source>
</evidence>
<dbReference type="AlphaFoldDB" id="A0A514BQ41"/>
<dbReference type="EMBL" id="CP041242">
    <property type="protein sequence ID" value="QDH69500.1"/>
    <property type="molecule type" value="Genomic_DNA"/>
</dbReference>
<dbReference type="Gene3D" id="1.10.510.10">
    <property type="entry name" value="Transferase(Phosphotransferase) domain 1"/>
    <property type="match status" value="1"/>
</dbReference>
<protein>
    <submittedName>
        <fullName evidence="7">Protein kinase</fullName>
    </submittedName>
</protein>
<dbReference type="InterPro" id="IPR016187">
    <property type="entry name" value="CTDL_fold"/>
</dbReference>
<dbReference type="PANTHER" id="PTHR43289">
    <property type="entry name" value="MITOGEN-ACTIVATED PROTEIN KINASE KINASE KINASE 20-RELATED"/>
    <property type="match status" value="1"/>
</dbReference>
<dbReference type="Gene3D" id="3.30.200.20">
    <property type="entry name" value="Phosphorylase Kinase, domain 1"/>
    <property type="match status" value="1"/>
</dbReference>
<keyword evidence="5" id="KW-0472">Membrane</keyword>
<dbReference type="KEGG" id="lyj:FKV23_04885"/>
<dbReference type="InterPro" id="IPR000719">
    <property type="entry name" value="Prot_kinase_dom"/>
</dbReference>
<dbReference type="CDD" id="cd14014">
    <property type="entry name" value="STKc_PknB_like"/>
    <property type="match status" value="1"/>
</dbReference>
<proteinExistence type="predicted"/>
<dbReference type="Pfam" id="PF00069">
    <property type="entry name" value="Pkinase"/>
    <property type="match status" value="1"/>
</dbReference>
<keyword evidence="8" id="KW-1185">Reference proteome</keyword>
<dbReference type="OrthoDB" id="9801841at2"/>
<dbReference type="PROSITE" id="PS00108">
    <property type="entry name" value="PROTEIN_KINASE_ST"/>
    <property type="match status" value="1"/>
</dbReference>
<keyword evidence="5" id="KW-1133">Transmembrane helix</keyword>
<reference evidence="7 8" key="1">
    <citation type="submission" date="2019-06" db="EMBL/GenBank/DDBJ databases">
        <title>Lysobacter alkalisoli sp. nov. isolated from saline-alkali soil.</title>
        <authorList>
            <person name="Sun J.-Q."/>
            <person name="Xu L."/>
        </authorList>
    </citation>
    <scope>NUCLEOTIDE SEQUENCE [LARGE SCALE GENOMIC DNA]</scope>
    <source>
        <strain evidence="7 8">SJ-36</strain>
    </source>
</reference>
<dbReference type="SUPFAM" id="SSF56112">
    <property type="entry name" value="Protein kinase-like (PK-like)"/>
    <property type="match status" value="1"/>
</dbReference>
<dbReference type="RefSeq" id="WP_141622841.1">
    <property type="nucleotide sequence ID" value="NZ_CP041242.1"/>
</dbReference>
<organism evidence="7 8">
    <name type="scientific">Marilutibacter alkalisoli</name>
    <dbReference type="NCBI Taxonomy" id="2591633"/>
    <lineage>
        <taxon>Bacteria</taxon>
        <taxon>Pseudomonadati</taxon>
        <taxon>Pseudomonadota</taxon>
        <taxon>Gammaproteobacteria</taxon>
        <taxon>Lysobacterales</taxon>
        <taxon>Lysobacteraceae</taxon>
        <taxon>Marilutibacter</taxon>
    </lineage>
</organism>
<dbReference type="GO" id="GO:0004674">
    <property type="term" value="F:protein serine/threonine kinase activity"/>
    <property type="evidence" value="ECO:0007669"/>
    <property type="project" value="TreeGrafter"/>
</dbReference>
<keyword evidence="3 7" id="KW-0418">Kinase</keyword>
<feature type="domain" description="Protein kinase" evidence="6">
    <location>
        <begin position="20"/>
        <end position="279"/>
    </location>
</feature>
<dbReference type="InterPro" id="IPR042095">
    <property type="entry name" value="SUMF_sf"/>
</dbReference>
<dbReference type="SUPFAM" id="SSF56436">
    <property type="entry name" value="C-type lectin-like"/>
    <property type="match status" value="1"/>
</dbReference>
<dbReference type="GO" id="GO:0005524">
    <property type="term" value="F:ATP binding"/>
    <property type="evidence" value="ECO:0007669"/>
    <property type="project" value="UniProtKB-KW"/>
</dbReference>
<dbReference type="Proteomes" id="UP000317199">
    <property type="component" value="Chromosome"/>
</dbReference>
<evidence type="ECO:0000256" key="2">
    <source>
        <dbReference type="ARBA" id="ARBA00022741"/>
    </source>
</evidence>